<dbReference type="InterPro" id="IPR023404">
    <property type="entry name" value="rSAM_horseshoe"/>
</dbReference>
<dbReference type="GO" id="GO:0046872">
    <property type="term" value="F:metal ion binding"/>
    <property type="evidence" value="ECO:0007669"/>
    <property type="project" value="UniProtKB-UniRule"/>
</dbReference>
<evidence type="ECO:0000256" key="6">
    <source>
        <dbReference type="ARBA" id="ARBA00022694"/>
    </source>
</evidence>
<keyword evidence="3 11" id="KW-0004">4Fe-4S</keyword>
<dbReference type="InterPro" id="IPR020612">
    <property type="entry name" value="Methylthiotransferase_CS"/>
</dbReference>
<comment type="function">
    <text evidence="1 11">Catalyzes the methylthiolation of N6-threonylcarbamoyladenosine (t(6)A), leading to the formation of 2-methylthio-N6-threonylcarbamoyladenosine (ms(2)t(6)A) at position 37 in tRNAs that read codons beginning with adenine.</text>
</comment>
<dbReference type="SFLD" id="SFLDG01061">
    <property type="entry name" value="methylthiotransferase"/>
    <property type="match status" value="1"/>
</dbReference>
<evidence type="ECO:0000256" key="7">
    <source>
        <dbReference type="ARBA" id="ARBA00022723"/>
    </source>
</evidence>
<dbReference type="PROSITE" id="PS51918">
    <property type="entry name" value="RADICAL_SAM"/>
    <property type="match status" value="1"/>
</dbReference>
<evidence type="ECO:0000313" key="15">
    <source>
        <dbReference type="EMBL" id="MBZ2165813.1"/>
    </source>
</evidence>
<dbReference type="AlphaFoldDB" id="A0A8T5UYD2"/>
<dbReference type="Pfam" id="PF00919">
    <property type="entry name" value="UPF0004"/>
    <property type="match status" value="1"/>
</dbReference>
<protein>
    <recommendedName>
        <fullName evidence="11">tRNA-t(6)A37 methylthiotransferase</fullName>
        <ecNumber evidence="11">2.8.4.5</ecNumber>
    </recommendedName>
</protein>
<dbReference type="EMBL" id="JAIOUQ010000007">
    <property type="protein sequence ID" value="MBZ2165813.1"/>
    <property type="molecule type" value="Genomic_DNA"/>
</dbReference>
<dbReference type="SFLD" id="SFLDS00029">
    <property type="entry name" value="Radical_SAM"/>
    <property type="match status" value="1"/>
</dbReference>
<feature type="domain" description="MTTase N-terminal" evidence="13">
    <location>
        <begin position="1"/>
        <end position="113"/>
    </location>
</feature>
<comment type="cofactor">
    <cofactor evidence="11">
        <name>[4Fe-4S] cluster</name>
        <dbReference type="ChEBI" id="CHEBI:49883"/>
    </cofactor>
    <text evidence="11">Binds 1 or 2 [4Fe-4S] cluster. One cluster is coordinated with 3 cysteines and an exchangeable S-adenosyl-L-methionine.</text>
</comment>
<evidence type="ECO:0000256" key="10">
    <source>
        <dbReference type="ARBA" id="ARBA00051661"/>
    </source>
</evidence>
<comment type="catalytic activity">
    <reaction evidence="10 11">
        <text>N(6)-L-threonylcarbamoyladenosine(37) in tRNA + (sulfur carrier)-SH + AH2 + 2 S-adenosyl-L-methionine = 2-methylsulfanyl-N(6)-L-threonylcarbamoyladenosine(37) in tRNA + (sulfur carrier)-H + 5'-deoxyadenosine + L-methionine + A + S-adenosyl-L-homocysteine + 2 H(+)</text>
        <dbReference type="Rhea" id="RHEA:37075"/>
        <dbReference type="Rhea" id="RHEA-COMP:10163"/>
        <dbReference type="Rhea" id="RHEA-COMP:11092"/>
        <dbReference type="Rhea" id="RHEA-COMP:14737"/>
        <dbReference type="Rhea" id="RHEA-COMP:14739"/>
        <dbReference type="ChEBI" id="CHEBI:13193"/>
        <dbReference type="ChEBI" id="CHEBI:15378"/>
        <dbReference type="ChEBI" id="CHEBI:17319"/>
        <dbReference type="ChEBI" id="CHEBI:17499"/>
        <dbReference type="ChEBI" id="CHEBI:29917"/>
        <dbReference type="ChEBI" id="CHEBI:57844"/>
        <dbReference type="ChEBI" id="CHEBI:57856"/>
        <dbReference type="ChEBI" id="CHEBI:59789"/>
        <dbReference type="ChEBI" id="CHEBI:64428"/>
        <dbReference type="ChEBI" id="CHEBI:74418"/>
        <dbReference type="ChEBI" id="CHEBI:74420"/>
        <dbReference type="EC" id="2.8.4.5"/>
    </reaction>
</comment>
<evidence type="ECO:0000256" key="2">
    <source>
        <dbReference type="ARBA" id="ARBA00008616"/>
    </source>
</evidence>
<keyword evidence="7 11" id="KW-0479">Metal-binding</keyword>
<evidence type="ECO:0000259" key="14">
    <source>
        <dbReference type="PROSITE" id="PS51918"/>
    </source>
</evidence>
<gene>
    <name evidence="15" type="ORF">K8N75_07145</name>
</gene>
<dbReference type="InterPro" id="IPR013848">
    <property type="entry name" value="Methylthiotransferase_N"/>
</dbReference>
<dbReference type="GO" id="GO:0051539">
    <property type="term" value="F:4 iron, 4 sulfur cluster binding"/>
    <property type="evidence" value="ECO:0007669"/>
    <property type="project" value="UniProtKB-UniRule"/>
</dbReference>
<comment type="similarity">
    <text evidence="2 11">Belongs to the methylthiotransferase family. CDKAL1 subfamily.</text>
</comment>
<keyword evidence="8 11" id="KW-0408">Iron</keyword>
<dbReference type="GO" id="GO:0035598">
    <property type="term" value="F:tRNA (N(6)-L-threonylcarbamoyladenosine(37)-C(2))-methylthiotransferase activity"/>
    <property type="evidence" value="ECO:0007669"/>
    <property type="project" value="UniProtKB-UniRule"/>
</dbReference>
<evidence type="ECO:0000259" key="13">
    <source>
        <dbReference type="PROSITE" id="PS51449"/>
    </source>
</evidence>
<name>A0A8T5UYD2_9EURY</name>
<keyword evidence="6 11" id="KW-0819">tRNA processing</keyword>
<dbReference type="PROSITE" id="PS01278">
    <property type="entry name" value="MTTASE_RADICAL"/>
    <property type="match status" value="1"/>
</dbReference>
<dbReference type="Gene3D" id="3.80.30.20">
    <property type="entry name" value="tm_1862 like domain"/>
    <property type="match status" value="1"/>
</dbReference>
<dbReference type="InterPro" id="IPR002792">
    <property type="entry name" value="TRAM_dom"/>
</dbReference>
<dbReference type="InterPro" id="IPR005839">
    <property type="entry name" value="Methylthiotransferase"/>
</dbReference>
<dbReference type="Pfam" id="PF04055">
    <property type="entry name" value="Radical_SAM"/>
    <property type="match status" value="1"/>
</dbReference>
<dbReference type="Pfam" id="PF01938">
    <property type="entry name" value="TRAM"/>
    <property type="match status" value="1"/>
</dbReference>
<dbReference type="PANTHER" id="PTHR11918">
    <property type="entry name" value="RADICAL SAM PROTEINS"/>
    <property type="match status" value="1"/>
</dbReference>
<dbReference type="InterPro" id="IPR007197">
    <property type="entry name" value="rSAM"/>
</dbReference>
<proteinExistence type="inferred from homology"/>
<keyword evidence="5 11" id="KW-0949">S-adenosyl-L-methionine</keyword>
<dbReference type="NCBIfam" id="TIGR01578">
    <property type="entry name" value="MiaB-like-B"/>
    <property type="match status" value="1"/>
</dbReference>
<dbReference type="EC" id="2.8.4.5" evidence="11"/>
<evidence type="ECO:0000256" key="4">
    <source>
        <dbReference type="ARBA" id="ARBA00022679"/>
    </source>
</evidence>
<feature type="domain" description="Radical SAM core" evidence="14">
    <location>
        <begin position="134"/>
        <end position="367"/>
    </location>
</feature>
<dbReference type="InterPro" id="IPR006466">
    <property type="entry name" value="MiaB-like_arc_euk"/>
</dbReference>
<dbReference type="InterPro" id="IPR006638">
    <property type="entry name" value="Elp3/MiaA/NifB-like_rSAM"/>
</dbReference>
<dbReference type="NCBIfam" id="TIGR00089">
    <property type="entry name" value="MiaB/RimO family radical SAM methylthiotransferase"/>
    <property type="match status" value="1"/>
</dbReference>
<reference evidence="16" key="1">
    <citation type="journal article" date="2022" name="Microbiol. Resour. Announc.">
        <title>Draft Genome Sequence of a Methanogenic Archaeon from West Spitsbergen Permafrost.</title>
        <authorList>
            <person name="Trubitsyn V."/>
            <person name="Rivkina E."/>
            <person name="Shcherbakova V."/>
        </authorList>
    </citation>
    <scope>NUCLEOTIDE SEQUENCE [LARGE SCALE GENOMIC DNA]</scope>
    <source>
        <strain evidence="16">VT</strain>
    </source>
</reference>
<evidence type="ECO:0000313" key="16">
    <source>
        <dbReference type="Proteomes" id="UP000825933"/>
    </source>
</evidence>
<evidence type="ECO:0000256" key="5">
    <source>
        <dbReference type="ARBA" id="ARBA00022691"/>
    </source>
</evidence>
<evidence type="ECO:0000256" key="9">
    <source>
        <dbReference type="ARBA" id="ARBA00023014"/>
    </source>
</evidence>
<dbReference type="InterPro" id="IPR058240">
    <property type="entry name" value="rSAM_sf"/>
</dbReference>
<evidence type="ECO:0000259" key="12">
    <source>
        <dbReference type="PROSITE" id="PS50926"/>
    </source>
</evidence>
<sequence>MKIYIDTFGCTFNQADSQIMAGLLNENNGSLTSSIEDADVIIINTCYVKHPTEQKVITKIQRLKNRFPDKKLIISGCMVEIDPEKLEKAAPEASWIGPHKIQNAPEIVKSVMDGNIVRATGYSNKSKVCLPKIRSNPLIHIIQICEGCDGACSYCCTRFARGSLQSYSIEMIKREAEQAVSEGCKEIQLTAQDSAAFGRDSGESLSNLMNHIADIEGDFKIRVGMMHPKSMMGDVGGIIDAFKRDKFYKFLHIPIQSGNNKILSDMNRCHSVEEFKDIVTKFKEEITDISISTDIIVGYPTEDDDAFLDTMELIQEIKPDFLHISKYMHRPGTPSSDLEEIGYNTMKKRSKALKYLKEKIAIENNMELIGTTQKVLVTNKGSKGGYVARTNSYKTVIIENAIIGTFLDVVITDAKPTYLIGSKLD</sequence>
<feature type="domain" description="TRAM" evidence="12">
    <location>
        <begin position="366"/>
        <end position="425"/>
    </location>
</feature>
<dbReference type="SFLD" id="SFLDG01082">
    <property type="entry name" value="B12-binding_domain_containing"/>
    <property type="match status" value="1"/>
</dbReference>
<evidence type="ECO:0000256" key="8">
    <source>
        <dbReference type="ARBA" id="ARBA00023004"/>
    </source>
</evidence>
<keyword evidence="9 11" id="KW-0411">Iron-sulfur</keyword>
<keyword evidence="16" id="KW-1185">Reference proteome</keyword>
<dbReference type="Proteomes" id="UP000825933">
    <property type="component" value="Unassembled WGS sequence"/>
</dbReference>
<dbReference type="PANTHER" id="PTHR11918:SF45">
    <property type="entry name" value="THREONYLCARBAMOYLADENOSINE TRNA METHYLTHIOTRANSFERASE"/>
    <property type="match status" value="1"/>
</dbReference>
<dbReference type="FunFam" id="3.40.50.12160:FF:000003">
    <property type="entry name" value="CDK5 regulatory subunit-associated protein 1"/>
    <property type="match status" value="1"/>
</dbReference>
<dbReference type="SMART" id="SM00729">
    <property type="entry name" value="Elp3"/>
    <property type="match status" value="1"/>
</dbReference>
<dbReference type="PROSITE" id="PS51449">
    <property type="entry name" value="MTTASE_N"/>
    <property type="match status" value="1"/>
</dbReference>
<dbReference type="RefSeq" id="WP_223791396.1">
    <property type="nucleotide sequence ID" value="NZ_JAIOUQ010000007.1"/>
</dbReference>
<evidence type="ECO:0000256" key="11">
    <source>
        <dbReference type="RuleBase" id="RU368081"/>
    </source>
</evidence>
<dbReference type="InterPro" id="IPR038135">
    <property type="entry name" value="Methylthiotransferase_N_sf"/>
</dbReference>
<evidence type="ECO:0000256" key="3">
    <source>
        <dbReference type="ARBA" id="ARBA00022485"/>
    </source>
</evidence>
<dbReference type="SUPFAM" id="SSF102114">
    <property type="entry name" value="Radical SAM enzymes"/>
    <property type="match status" value="1"/>
</dbReference>
<dbReference type="CDD" id="cd01335">
    <property type="entry name" value="Radical_SAM"/>
    <property type="match status" value="1"/>
</dbReference>
<accession>A0A8T5UYD2</accession>
<dbReference type="FunFam" id="3.80.30.20:FF:000002">
    <property type="entry name" value="threonylcarbamoyladenosine tRNA methylthiotransferase isoform X2"/>
    <property type="match status" value="1"/>
</dbReference>
<dbReference type="PROSITE" id="PS50926">
    <property type="entry name" value="TRAM"/>
    <property type="match status" value="1"/>
</dbReference>
<comment type="caution">
    <text evidence="15">The sequence shown here is derived from an EMBL/GenBank/DDBJ whole genome shotgun (WGS) entry which is preliminary data.</text>
</comment>
<dbReference type="Gene3D" id="3.40.50.12160">
    <property type="entry name" value="Methylthiotransferase, N-terminal domain"/>
    <property type="match status" value="1"/>
</dbReference>
<organism evidence="15 16">
    <name type="scientific">Methanobacterium spitsbergense</name>
    <dbReference type="NCBI Taxonomy" id="2874285"/>
    <lineage>
        <taxon>Archaea</taxon>
        <taxon>Methanobacteriati</taxon>
        <taxon>Methanobacteriota</taxon>
        <taxon>Methanomada group</taxon>
        <taxon>Methanobacteria</taxon>
        <taxon>Methanobacteriales</taxon>
        <taxon>Methanobacteriaceae</taxon>
        <taxon>Methanobacterium</taxon>
    </lineage>
</organism>
<evidence type="ECO:0000256" key="1">
    <source>
        <dbReference type="ARBA" id="ARBA00002399"/>
    </source>
</evidence>
<keyword evidence="4 11" id="KW-0808">Transferase</keyword>